<reference evidence="3" key="1">
    <citation type="journal article" date="2019" name="Int. J. Syst. Evol. Microbiol.">
        <title>The Global Catalogue of Microorganisms (GCM) 10K type strain sequencing project: providing services to taxonomists for standard genome sequencing and annotation.</title>
        <authorList>
            <consortium name="The Broad Institute Genomics Platform"/>
            <consortium name="The Broad Institute Genome Sequencing Center for Infectious Disease"/>
            <person name="Wu L."/>
            <person name="Ma J."/>
        </authorList>
    </citation>
    <scope>NUCLEOTIDE SEQUENCE [LARGE SCALE GENOMIC DNA]</scope>
    <source>
        <strain evidence="3">CCUG 59189</strain>
    </source>
</reference>
<sequence length="178" mass="19343">MMEIRAINVSSRTDWETQHGDILSFIQQYGVGRIPSDIFRALLKLSPRDLSLPGSSLLTAHIQTEDGPRIAGVCCVKGYGSELCLVVVHPLYRKLGLGTRLLSEQIAALGHLSLRVALGHASSLNMCFRAGLTANRMVKDARGRSWLVLEKGTVSPNDSEASEAKFCKEGDFSCLSPS</sequence>
<proteinExistence type="predicted"/>
<dbReference type="Proteomes" id="UP001597262">
    <property type="component" value="Unassembled WGS sequence"/>
</dbReference>
<dbReference type="GO" id="GO:0016746">
    <property type="term" value="F:acyltransferase activity"/>
    <property type="evidence" value="ECO:0007669"/>
    <property type="project" value="UniProtKB-KW"/>
</dbReference>
<keyword evidence="2" id="KW-0808">Transferase</keyword>
<gene>
    <name evidence="2" type="ORF">ACFQ3W_18950</name>
</gene>
<dbReference type="CDD" id="cd04301">
    <property type="entry name" value="NAT_SF"/>
    <property type="match status" value="1"/>
</dbReference>
<dbReference type="Gene3D" id="3.40.630.30">
    <property type="match status" value="1"/>
</dbReference>
<dbReference type="SUPFAM" id="SSF55729">
    <property type="entry name" value="Acyl-CoA N-acyltransferases (Nat)"/>
    <property type="match status" value="1"/>
</dbReference>
<feature type="domain" description="N-acetyltransferase" evidence="1">
    <location>
        <begin position="2"/>
        <end position="154"/>
    </location>
</feature>
<name>A0ABW3S0Z3_9BACL</name>
<keyword evidence="3" id="KW-1185">Reference proteome</keyword>
<dbReference type="RefSeq" id="WP_379320804.1">
    <property type="nucleotide sequence ID" value="NZ_JBHTLM010000016.1"/>
</dbReference>
<dbReference type="InterPro" id="IPR000182">
    <property type="entry name" value="GNAT_dom"/>
</dbReference>
<evidence type="ECO:0000313" key="2">
    <source>
        <dbReference type="EMBL" id="MFD1178359.1"/>
    </source>
</evidence>
<dbReference type="PROSITE" id="PS51186">
    <property type="entry name" value="GNAT"/>
    <property type="match status" value="1"/>
</dbReference>
<protein>
    <submittedName>
        <fullName evidence="2">GNAT family N-acetyltransferase</fullName>
        <ecNumber evidence="2">2.3.1.-</ecNumber>
    </submittedName>
</protein>
<keyword evidence="2" id="KW-0012">Acyltransferase</keyword>
<comment type="caution">
    <text evidence="2">The sequence shown here is derived from an EMBL/GenBank/DDBJ whole genome shotgun (WGS) entry which is preliminary data.</text>
</comment>
<dbReference type="InterPro" id="IPR016181">
    <property type="entry name" value="Acyl_CoA_acyltransferase"/>
</dbReference>
<accession>A0ABW3S0Z3</accession>
<organism evidence="2 3">
    <name type="scientific">Paenibacillus puldeungensis</name>
    <dbReference type="NCBI Taxonomy" id="696536"/>
    <lineage>
        <taxon>Bacteria</taxon>
        <taxon>Bacillati</taxon>
        <taxon>Bacillota</taxon>
        <taxon>Bacilli</taxon>
        <taxon>Bacillales</taxon>
        <taxon>Paenibacillaceae</taxon>
        <taxon>Paenibacillus</taxon>
    </lineage>
</organism>
<evidence type="ECO:0000259" key="1">
    <source>
        <dbReference type="PROSITE" id="PS51186"/>
    </source>
</evidence>
<dbReference type="Pfam" id="PF00583">
    <property type="entry name" value="Acetyltransf_1"/>
    <property type="match status" value="1"/>
</dbReference>
<evidence type="ECO:0000313" key="3">
    <source>
        <dbReference type="Proteomes" id="UP001597262"/>
    </source>
</evidence>
<dbReference type="EMBL" id="JBHTLM010000016">
    <property type="protein sequence ID" value="MFD1178359.1"/>
    <property type="molecule type" value="Genomic_DNA"/>
</dbReference>
<dbReference type="EC" id="2.3.1.-" evidence="2"/>